<dbReference type="VEuPathDB" id="FungiDB:CDV56_103120"/>
<sequence length="550" mass="60921">MAEPEIHNGRSPLPVDDARPANSATNTHQQKKSLIDRVKGYLGFEDISGEIRNKADIEIHNWDGPDDPENPFNWSTKYKWLLTLTVCFISILTGLPAGTYGSGNNWMEQEWHVQNSPFPNLYWATTSWNMGAAFWPLIFVPLTESSGRMPGYFVAYIILVATLFGSAFAQNFATIIVTRFFGGGASSVSINIVGGSISDVWKGDKARSLPMSLFGFTSVVGIALGPFIGSAIVQIHKNDPWRWIFYIQIIYNAALIPVFWLILRETRPDVILKKRARKIRKETGRPVYAASELNAPSTLRLLKISFARPVHMLVSEPVVQFFTLWISFAWGILYLFFSSVVQTYSTNYGWGVMATGLVQLAISVGAVIATVINPFQDWLYLRSAKRNTERPGRPIPEARLYTSIPGSLLFTAGLFWYGWASQPDVHWIVPTIGITAAGIGIYEIYMGVVNFLTDAYEKYAASALSAASLGRNSFGAFLPLASPQLFSNLGFGWAGSLLGFIGAALSIVPVVLVLKGPQIRRRSPFMRESTWDPEETSERDETGAEKGADV</sequence>
<dbReference type="Pfam" id="PF07690">
    <property type="entry name" value="MFS_1"/>
    <property type="match status" value="1"/>
</dbReference>
<dbReference type="PROSITE" id="PS50850">
    <property type="entry name" value="MFS"/>
    <property type="match status" value="1"/>
</dbReference>
<comment type="similarity">
    <text evidence="2">Belongs to the major facilitator superfamily.</text>
</comment>
<feature type="transmembrane region" description="Helical" evidence="7">
    <location>
        <begin position="213"/>
        <end position="235"/>
    </location>
</feature>
<feature type="region of interest" description="Disordered" evidence="6">
    <location>
        <begin position="1"/>
        <end position="32"/>
    </location>
</feature>
<reference evidence="9" key="1">
    <citation type="submission" date="2018-08" db="EMBL/GenBank/DDBJ databases">
        <title>Draft genome sequence of azole-resistant Aspergillus thermomutatus (Neosartorya pseudofischeri) strain HMR AF 39, isolated from a human nasal aspirate.</title>
        <authorList>
            <person name="Parent-Michaud M."/>
            <person name="Dufresne P.J."/>
            <person name="Fournier E."/>
            <person name="Martineau C."/>
            <person name="Moreira S."/>
            <person name="Perkins V."/>
            <person name="De Repentigny L."/>
            <person name="Dufresne S.F."/>
        </authorList>
    </citation>
    <scope>NUCLEOTIDE SEQUENCE [LARGE SCALE GENOMIC DNA]</scope>
    <source>
        <strain evidence="9">HMR AF 39</strain>
    </source>
</reference>
<dbReference type="RefSeq" id="XP_026610140.1">
    <property type="nucleotide sequence ID" value="XM_026756739.1"/>
</dbReference>
<evidence type="ECO:0000256" key="7">
    <source>
        <dbReference type="SAM" id="Phobius"/>
    </source>
</evidence>
<feature type="transmembrane region" description="Helical" evidence="7">
    <location>
        <begin position="357"/>
        <end position="379"/>
    </location>
</feature>
<feature type="transmembrane region" description="Helical" evidence="7">
    <location>
        <begin position="152"/>
        <end position="173"/>
    </location>
</feature>
<feature type="transmembrane region" description="Helical" evidence="7">
    <location>
        <begin position="425"/>
        <end position="452"/>
    </location>
</feature>
<dbReference type="STRING" id="41047.A0A397G7H9"/>
<dbReference type="PANTHER" id="PTHR23502:SF61">
    <property type="entry name" value="MULTIDRUG TRANSPORTER, PUTATIVE (AFU_ORTHOLOGUE AFUA_3G02780)-RELATED"/>
    <property type="match status" value="1"/>
</dbReference>
<keyword evidence="10" id="KW-1185">Reference proteome</keyword>
<keyword evidence="4 7" id="KW-1133">Transmembrane helix</keyword>
<feature type="compositionally biased region" description="Basic and acidic residues" evidence="6">
    <location>
        <begin position="539"/>
        <end position="550"/>
    </location>
</feature>
<dbReference type="GO" id="GO:0022857">
    <property type="term" value="F:transmembrane transporter activity"/>
    <property type="evidence" value="ECO:0007669"/>
    <property type="project" value="InterPro"/>
</dbReference>
<evidence type="ECO:0000256" key="4">
    <source>
        <dbReference type="ARBA" id="ARBA00022989"/>
    </source>
</evidence>
<feature type="domain" description="Major facilitator superfamily (MFS) profile" evidence="8">
    <location>
        <begin position="82"/>
        <end position="520"/>
    </location>
</feature>
<dbReference type="AlphaFoldDB" id="A0A397G7H9"/>
<dbReference type="Gene3D" id="1.20.1250.20">
    <property type="entry name" value="MFS general substrate transporter like domains"/>
    <property type="match status" value="1"/>
</dbReference>
<evidence type="ECO:0000313" key="10">
    <source>
        <dbReference type="Proteomes" id="UP000215305"/>
    </source>
</evidence>
<dbReference type="GeneID" id="38125094"/>
<dbReference type="OrthoDB" id="4426556at2759"/>
<dbReference type="Proteomes" id="UP000215305">
    <property type="component" value="Unassembled WGS sequence"/>
</dbReference>
<feature type="transmembrane region" description="Helical" evidence="7">
    <location>
        <begin position="318"/>
        <end position="337"/>
    </location>
</feature>
<dbReference type="EMBL" id="NKHU02000357">
    <property type="protein sequence ID" value="RHZ44060.1"/>
    <property type="molecule type" value="Genomic_DNA"/>
</dbReference>
<dbReference type="InterPro" id="IPR011701">
    <property type="entry name" value="MFS"/>
</dbReference>
<organism evidence="9 10">
    <name type="scientific">Aspergillus thermomutatus</name>
    <name type="common">Neosartorya pseudofischeri</name>
    <dbReference type="NCBI Taxonomy" id="41047"/>
    <lineage>
        <taxon>Eukaryota</taxon>
        <taxon>Fungi</taxon>
        <taxon>Dikarya</taxon>
        <taxon>Ascomycota</taxon>
        <taxon>Pezizomycotina</taxon>
        <taxon>Eurotiomycetes</taxon>
        <taxon>Eurotiomycetidae</taxon>
        <taxon>Eurotiales</taxon>
        <taxon>Aspergillaceae</taxon>
        <taxon>Aspergillus</taxon>
        <taxon>Aspergillus subgen. Fumigati</taxon>
    </lineage>
</organism>
<dbReference type="GO" id="GO:0005886">
    <property type="term" value="C:plasma membrane"/>
    <property type="evidence" value="ECO:0007669"/>
    <property type="project" value="UniProtKB-SubCell"/>
</dbReference>
<feature type="transmembrane region" description="Helical" evidence="7">
    <location>
        <begin position="400"/>
        <end position="419"/>
    </location>
</feature>
<accession>A0A397G7H9</accession>
<evidence type="ECO:0000256" key="3">
    <source>
        <dbReference type="ARBA" id="ARBA00022692"/>
    </source>
</evidence>
<evidence type="ECO:0000256" key="2">
    <source>
        <dbReference type="ARBA" id="ARBA00008335"/>
    </source>
</evidence>
<keyword evidence="3 7" id="KW-0812">Transmembrane</keyword>
<dbReference type="FunFam" id="1.20.1250.20:FF:000082">
    <property type="entry name" value="MFS multidrug transporter, putative"/>
    <property type="match status" value="1"/>
</dbReference>
<name>A0A397G7H9_ASPTH</name>
<keyword evidence="5 7" id="KW-0472">Membrane</keyword>
<evidence type="ECO:0000256" key="1">
    <source>
        <dbReference type="ARBA" id="ARBA00004651"/>
    </source>
</evidence>
<dbReference type="SUPFAM" id="SSF103473">
    <property type="entry name" value="MFS general substrate transporter"/>
    <property type="match status" value="1"/>
</dbReference>
<feature type="transmembrane region" description="Helical" evidence="7">
    <location>
        <begin position="241"/>
        <end position="263"/>
    </location>
</feature>
<evidence type="ECO:0000256" key="5">
    <source>
        <dbReference type="ARBA" id="ARBA00023136"/>
    </source>
</evidence>
<feature type="region of interest" description="Disordered" evidence="6">
    <location>
        <begin position="525"/>
        <end position="550"/>
    </location>
</feature>
<feature type="transmembrane region" description="Helical" evidence="7">
    <location>
        <begin position="80"/>
        <end position="101"/>
    </location>
</feature>
<dbReference type="PANTHER" id="PTHR23502">
    <property type="entry name" value="MAJOR FACILITATOR SUPERFAMILY"/>
    <property type="match status" value="1"/>
</dbReference>
<gene>
    <name evidence="9" type="ORF">CDV56_103120</name>
</gene>
<comment type="subcellular location">
    <subcellularLocation>
        <location evidence="1">Cell membrane</location>
        <topology evidence="1">Multi-pass membrane protein</topology>
    </subcellularLocation>
</comment>
<evidence type="ECO:0000256" key="6">
    <source>
        <dbReference type="SAM" id="MobiDB-lite"/>
    </source>
</evidence>
<evidence type="ECO:0000313" key="9">
    <source>
        <dbReference type="EMBL" id="RHZ44060.1"/>
    </source>
</evidence>
<feature type="transmembrane region" description="Helical" evidence="7">
    <location>
        <begin position="179"/>
        <end position="201"/>
    </location>
</feature>
<protein>
    <recommendedName>
        <fullName evidence="8">Major facilitator superfamily (MFS) profile domain-containing protein</fullName>
    </recommendedName>
</protein>
<dbReference type="InterPro" id="IPR036259">
    <property type="entry name" value="MFS_trans_sf"/>
</dbReference>
<feature type="transmembrane region" description="Helical" evidence="7">
    <location>
        <begin position="493"/>
        <end position="514"/>
    </location>
</feature>
<proteinExistence type="inferred from homology"/>
<comment type="caution">
    <text evidence="9">The sequence shown here is derived from an EMBL/GenBank/DDBJ whole genome shotgun (WGS) entry which is preliminary data.</text>
</comment>
<dbReference type="InterPro" id="IPR020846">
    <property type="entry name" value="MFS_dom"/>
</dbReference>
<evidence type="ECO:0000259" key="8">
    <source>
        <dbReference type="PROSITE" id="PS50850"/>
    </source>
</evidence>